<evidence type="ECO:0000313" key="1">
    <source>
        <dbReference type="EMBL" id="KAF2664528.1"/>
    </source>
</evidence>
<dbReference type="OrthoDB" id="414698at2759"/>
<evidence type="ECO:0000313" key="2">
    <source>
        <dbReference type="Proteomes" id="UP000799302"/>
    </source>
</evidence>
<dbReference type="Proteomes" id="UP000799302">
    <property type="component" value="Unassembled WGS sequence"/>
</dbReference>
<reference evidence="1" key="1">
    <citation type="journal article" date="2020" name="Stud. Mycol.">
        <title>101 Dothideomycetes genomes: a test case for predicting lifestyles and emergence of pathogens.</title>
        <authorList>
            <person name="Haridas S."/>
            <person name="Albert R."/>
            <person name="Binder M."/>
            <person name="Bloem J."/>
            <person name="Labutti K."/>
            <person name="Salamov A."/>
            <person name="Andreopoulos B."/>
            <person name="Baker S."/>
            <person name="Barry K."/>
            <person name="Bills G."/>
            <person name="Bluhm B."/>
            <person name="Cannon C."/>
            <person name="Castanera R."/>
            <person name="Culley D."/>
            <person name="Daum C."/>
            <person name="Ezra D."/>
            <person name="Gonzalez J."/>
            <person name="Henrissat B."/>
            <person name="Kuo A."/>
            <person name="Liang C."/>
            <person name="Lipzen A."/>
            <person name="Lutzoni F."/>
            <person name="Magnuson J."/>
            <person name="Mondo S."/>
            <person name="Nolan M."/>
            <person name="Ohm R."/>
            <person name="Pangilinan J."/>
            <person name="Park H.-J."/>
            <person name="Ramirez L."/>
            <person name="Alfaro M."/>
            <person name="Sun H."/>
            <person name="Tritt A."/>
            <person name="Yoshinaga Y."/>
            <person name="Zwiers L.-H."/>
            <person name="Turgeon B."/>
            <person name="Goodwin S."/>
            <person name="Spatafora J."/>
            <person name="Crous P."/>
            <person name="Grigoriev I."/>
        </authorList>
    </citation>
    <scope>NUCLEOTIDE SEQUENCE</scope>
    <source>
        <strain evidence="1">CBS 115976</strain>
    </source>
</reference>
<sequence length="244" mass="28552">MPLNRSIINPALYTRVREIWFAGMPKSATSPPPAVMNRWFPRDPRAKEEFDAVCKSEFDSALTELGPTKDKEILERDLVQEIETQPNDVDTANTALSLILLLDQIPRNRFRTKDTLPLVYGHYDNLARYLLARILAKEPRADLHEMWKSKPAYRSWFYLPLEHSEDLKLHNQCLKYMDDMKNDAEGDEAALMYIGMGRKFEEEHRTIVEQFGRYPYRNEYMDRKNTEEEVEWLKTGQTFGVGAS</sequence>
<evidence type="ECO:0008006" key="3">
    <source>
        <dbReference type="Google" id="ProtNLM"/>
    </source>
</evidence>
<dbReference type="InterPro" id="IPR011990">
    <property type="entry name" value="TPR-like_helical_dom_sf"/>
</dbReference>
<proteinExistence type="predicted"/>
<dbReference type="Gene3D" id="1.25.40.10">
    <property type="entry name" value="Tetratricopeptide repeat domain"/>
    <property type="match status" value="1"/>
</dbReference>
<dbReference type="Pfam" id="PF06041">
    <property type="entry name" value="DUF924"/>
    <property type="match status" value="1"/>
</dbReference>
<name>A0A6A6U083_9PEZI</name>
<protein>
    <recommendedName>
        <fullName evidence="3">DUF924-domain-containing protein</fullName>
    </recommendedName>
</protein>
<keyword evidence="2" id="KW-1185">Reference proteome</keyword>
<dbReference type="AlphaFoldDB" id="A0A6A6U083"/>
<dbReference type="SUPFAM" id="SSF48452">
    <property type="entry name" value="TPR-like"/>
    <property type="match status" value="1"/>
</dbReference>
<gene>
    <name evidence="1" type="ORF">BT63DRAFT_460019</name>
</gene>
<accession>A0A6A6U083</accession>
<dbReference type="Gene3D" id="1.20.58.320">
    <property type="entry name" value="TPR-like"/>
    <property type="match status" value="1"/>
</dbReference>
<dbReference type="EMBL" id="MU004242">
    <property type="protein sequence ID" value="KAF2664528.1"/>
    <property type="molecule type" value="Genomic_DNA"/>
</dbReference>
<dbReference type="InterPro" id="IPR010323">
    <property type="entry name" value="DUF924"/>
</dbReference>
<organism evidence="1 2">
    <name type="scientific">Microthyrium microscopicum</name>
    <dbReference type="NCBI Taxonomy" id="703497"/>
    <lineage>
        <taxon>Eukaryota</taxon>
        <taxon>Fungi</taxon>
        <taxon>Dikarya</taxon>
        <taxon>Ascomycota</taxon>
        <taxon>Pezizomycotina</taxon>
        <taxon>Dothideomycetes</taxon>
        <taxon>Dothideomycetes incertae sedis</taxon>
        <taxon>Microthyriales</taxon>
        <taxon>Microthyriaceae</taxon>
        <taxon>Microthyrium</taxon>
    </lineage>
</organism>